<dbReference type="InterPro" id="IPR003776">
    <property type="entry name" value="YcaO-like_dom"/>
</dbReference>
<feature type="domain" description="YcaO" evidence="1">
    <location>
        <begin position="95"/>
        <end position="254"/>
    </location>
</feature>
<evidence type="ECO:0000313" key="2">
    <source>
        <dbReference type="EMBL" id="SMF73214.1"/>
    </source>
</evidence>
<reference evidence="3" key="1">
    <citation type="submission" date="2017-04" db="EMBL/GenBank/DDBJ databases">
        <authorList>
            <person name="Varghese N."/>
            <person name="Submissions S."/>
        </authorList>
    </citation>
    <scope>NUCLEOTIDE SEQUENCE [LARGE SCALE GENOMIC DNA]</scope>
    <source>
        <strain evidence="3">RKEM611</strain>
    </source>
</reference>
<accession>A0A1Y6CKL0</accession>
<dbReference type="Gene3D" id="3.30.1330.230">
    <property type="match status" value="1"/>
</dbReference>
<dbReference type="STRING" id="1513793.SAMN06296036_12778"/>
<dbReference type="AlphaFoldDB" id="A0A1Y6CKL0"/>
<gene>
    <name evidence="2" type="ORF">SAMN06296036_12778</name>
</gene>
<evidence type="ECO:0000259" key="1">
    <source>
        <dbReference type="Pfam" id="PF02624"/>
    </source>
</evidence>
<evidence type="ECO:0000313" key="3">
    <source>
        <dbReference type="Proteomes" id="UP000192907"/>
    </source>
</evidence>
<proteinExistence type="predicted"/>
<dbReference type="RefSeq" id="WP_132324495.1">
    <property type="nucleotide sequence ID" value="NZ_FWZT01000027.1"/>
</dbReference>
<dbReference type="EMBL" id="FWZT01000027">
    <property type="protein sequence ID" value="SMF73214.1"/>
    <property type="molecule type" value="Genomic_DNA"/>
</dbReference>
<sequence>MSRFVLPGWEIEPVFSQVITIEKLNIDAYGVIGRHSLYGEAYGSSADIGIGIGVDKAWYEFLERACTLERIYPDKLEQEASKCRNSGLFCDQYEGAVLSKSNGVAIHKTIEEAQYAAALELIERHSILESWCGNAPPPKRVERNLTYGPEISKTYNHSIYSFASMNHDSIGSIDVAMVVLTPLRKESPFCYGFGAGGDLDQAITKAESEALQRLAFLWEEDIPQTSPTNIEASASFHQEFYLCPENWTHFEAWLKGHFMVVDRSLIPPSRLSHIEFANITTPSASELGYYVVKAISDELQPLFFGKPPQTAPWSNIQAEQTIHPIA</sequence>
<organism evidence="2 3">
    <name type="scientific">Pseudobacteriovorax antillogorgiicola</name>
    <dbReference type="NCBI Taxonomy" id="1513793"/>
    <lineage>
        <taxon>Bacteria</taxon>
        <taxon>Pseudomonadati</taxon>
        <taxon>Bdellovibrionota</taxon>
        <taxon>Oligoflexia</taxon>
        <taxon>Oligoflexales</taxon>
        <taxon>Pseudobacteriovoracaceae</taxon>
        <taxon>Pseudobacteriovorax</taxon>
    </lineage>
</organism>
<dbReference type="Proteomes" id="UP000192907">
    <property type="component" value="Unassembled WGS sequence"/>
</dbReference>
<protein>
    <submittedName>
        <fullName evidence="2">YcaO-like family protein</fullName>
    </submittedName>
</protein>
<dbReference type="Pfam" id="PF02624">
    <property type="entry name" value="YcaO"/>
    <property type="match status" value="1"/>
</dbReference>
<name>A0A1Y6CKL0_9BACT</name>
<keyword evidence="3" id="KW-1185">Reference proteome</keyword>